<dbReference type="Proteomes" id="UP001254770">
    <property type="component" value="Unassembled WGS sequence"/>
</dbReference>
<reference evidence="1" key="1">
    <citation type="submission" date="2023-03" db="EMBL/GenBank/DDBJ databases">
        <authorList>
            <person name="Shen W."/>
            <person name="Cai J."/>
        </authorList>
    </citation>
    <scope>NUCLEOTIDE SEQUENCE</scope>
    <source>
        <strain evidence="1">Y15</strain>
    </source>
</reference>
<comment type="caution">
    <text evidence="1">The sequence shown here is derived from an EMBL/GenBank/DDBJ whole genome shotgun (WGS) entry which is preliminary data.</text>
</comment>
<gene>
    <name evidence="1" type="ORF">P7D69_17470</name>
</gene>
<protein>
    <submittedName>
        <fullName evidence="1">Uncharacterized protein</fullName>
    </submittedName>
</protein>
<accession>A0AAW8TGA7</accession>
<sequence length="153" mass="17797">MGLDIEAYKKMKKVAYPERDVDGGLVDWENLVEIDQSTLDYTEQYFKGRTQELVAGVYSPDDSLRFRAGAYSYYNRFREKLENIASNSQLFELIMFSDCEGFIGPIVSKKLAKDFSDLEETAREKLDEYDFETYLNFKKAFELASEEGCVQFM</sequence>
<proteinExistence type="predicted"/>
<dbReference type="AlphaFoldDB" id="A0AAW8TGA7"/>
<organism evidence="1 2">
    <name type="scientific">Enterococcus raffinosus</name>
    <dbReference type="NCBI Taxonomy" id="71452"/>
    <lineage>
        <taxon>Bacteria</taxon>
        <taxon>Bacillati</taxon>
        <taxon>Bacillota</taxon>
        <taxon>Bacilli</taxon>
        <taxon>Lactobacillales</taxon>
        <taxon>Enterococcaceae</taxon>
        <taxon>Enterococcus</taxon>
    </lineage>
</organism>
<evidence type="ECO:0000313" key="1">
    <source>
        <dbReference type="EMBL" id="MDT2546142.1"/>
    </source>
</evidence>
<evidence type="ECO:0000313" key="2">
    <source>
        <dbReference type="Proteomes" id="UP001254770"/>
    </source>
</evidence>
<name>A0AAW8TGA7_9ENTE</name>
<dbReference type="RefSeq" id="WP_311880505.1">
    <property type="nucleotide sequence ID" value="NZ_JARPXL010000024.1"/>
</dbReference>
<dbReference type="EMBL" id="JARPXL010000024">
    <property type="protein sequence ID" value="MDT2546142.1"/>
    <property type="molecule type" value="Genomic_DNA"/>
</dbReference>